<dbReference type="AlphaFoldDB" id="A0A0A8YF93"/>
<name>A0A0A8YF93_ARUDO</name>
<organism evidence="1">
    <name type="scientific">Arundo donax</name>
    <name type="common">Giant reed</name>
    <name type="synonym">Donax arundinaceus</name>
    <dbReference type="NCBI Taxonomy" id="35708"/>
    <lineage>
        <taxon>Eukaryota</taxon>
        <taxon>Viridiplantae</taxon>
        <taxon>Streptophyta</taxon>
        <taxon>Embryophyta</taxon>
        <taxon>Tracheophyta</taxon>
        <taxon>Spermatophyta</taxon>
        <taxon>Magnoliopsida</taxon>
        <taxon>Liliopsida</taxon>
        <taxon>Poales</taxon>
        <taxon>Poaceae</taxon>
        <taxon>PACMAD clade</taxon>
        <taxon>Arundinoideae</taxon>
        <taxon>Arundineae</taxon>
        <taxon>Arundo</taxon>
    </lineage>
</organism>
<proteinExistence type="predicted"/>
<sequence>MVHLAKCLLNPPISGHARFSCSCHHPCS</sequence>
<reference evidence="1" key="1">
    <citation type="submission" date="2014-09" db="EMBL/GenBank/DDBJ databases">
        <authorList>
            <person name="Magalhaes I.L.F."/>
            <person name="Oliveira U."/>
            <person name="Santos F.R."/>
            <person name="Vidigal T.H.D.A."/>
            <person name="Brescovit A.D."/>
            <person name="Santos A.J."/>
        </authorList>
    </citation>
    <scope>NUCLEOTIDE SEQUENCE</scope>
    <source>
        <tissue evidence="1">Shoot tissue taken approximately 20 cm above the soil surface</tissue>
    </source>
</reference>
<reference evidence="1" key="2">
    <citation type="journal article" date="2015" name="Data Brief">
        <title>Shoot transcriptome of the giant reed, Arundo donax.</title>
        <authorList>
            <person name="Barrero R.A."/>
            <person name="Guerrero F.D."/>
            <person name="Moolhuijzen P."/>
            <person name="Goolsby J.A."/>
            <person name="Tidwell J."/>
            <person name="Bellgard S.E."/>
            <person name="Bellgard M.I."/>
        </authorList>
    </citation>
    <scope>NUCLEOTIDE SEQUENCE</scope>
    <source>
        <tissue evidence="1">Shoot tissue taken approximately 20 cm above the soil surface</tissue>
    </source>
</reference>
<accession>A0A0A8YF93</accession>
<evidence type="ECO:0000313" key="1">
    <source>
        <dbReference type="EMBL" id="JAD23925.1"/>
    </source>
</evidence>
<dbReference type="EMBL" id="GBRH01273970">
    <property type="protein sequence ID" value="JAD23925.1"/>
    <property type="molecule type" value="Transcribed_RNA"/>
</dbReference>
<protein>
    <submittedName>
        <fullName evidence="1">Uncharacterized protein</fullName>
    </submittedName>
</protein>